<feature type="domain" description="FAD/NAD(P)-binding" evidence="5">
    <location>
        <begin position="8"/>
        <end position="295"/>
    </location>
</feature>
<keyword evidence="3" id="KW-0274">FAD</keyword>
<accession>A0AAE3ZDP6</accession>
<dbReference type="SUPFAM" id="SSF55424">
    <property type="entry name" value="FAD/NAD-linked reductases, dimerisation (C-terminal) domain"/>
    <property type="match status" value="1"/>
</dbReference>
<comment type="caution">
    <text evidence="7">The sequence shown here is derived from an EMBL/GenBank/DDBJ whole genome shotgun (WGS) entry which is preliminary data.</text>
</comment>
<organism evidence="7 8">
    <name type="scientific">Haloactinomyces albus</name>
    <dbReference type="NCBI Taxonomy" id="1352928"/>
    <lineage>
        <taxon>Bacteria</taxon>
        <taxon>Bacillati</taxon>
        <taxon>Actinomycetota</taxon>
        <taxon>Actinomycetes</taxon>
        <taxon>Actinopolysporales</taxon>
        <taxon>Actinopolysporaceae</taxon>
        <taxon>Haloactinomyces</taxon>
    </lineage>
</organism>
<dbReference type="AlphaFoldDB" id="A0AAE3ZDP6"/>
<reference evidence="7" key="1">
    <citation type="submission" date="2023-07" db="EMBL/GenBank/DDBJ databases">
        <title>Sequencing the genomes of 1000 actinobacteria strains.</title>
        <authorList>
            <person name="Klenk H.-P."/>
        </authorList>
    </citation>
    <scope>NUCLEOTIDE SEQUENCE</scope>
    <source>
        <strain evidence="7">DSM 45977</strain>
    </source>
</reference>
<dbReference type="InterPro" id="IPR028202">
    <property type="entry name" value="Reductase_C"/>
</dbReference>
<proteinExistence type="predicted"/>
<dbReference type="InterPro" id="IPR023753">
    <property type="entry name" value="FAD/NAD-binding_dom"/>
</dbReference>
<evidence type="ECO:0000259" key="5">
    <source>
        <dbReference type="Pfam" id="PF07992"/>
    </source>
</evidence>
<dbReference type="Gene3D" id="3.30.390.30">
    <property type="match status" value="1"/>
</dbReference>
<evidence type="ECO:0000313" key="8">
    <source>
        <dbReference type="Proteomes" id="UP001180845"/>
    </source>
</evidence>
<keyword evidence="4" id="KW-0560">Oxidoreductase</keyword>
<dbReference type="Proteomes" id="UP001180845">
    <property type="component" value="Unassembled WGS sequence"/>
</dbReference>
<dbReference type="PANTHER" id="PTHR43557:SF2">
    <property type="entry name" value="RIESKE DOMAIN-CONTAINING PROTEIN-RELATED"/>
    <property type="match status" value="1"/>
</dbReference>
<dbReference type="RefSeq" id="WP_310275046.1">
    <property type="nucleotide sequence ID" value="NZ_JAVDXW010000001.1"/>
</dbReference>
<dbReference type="PANTHER" id="PTHR43557">
    <property type="entry name" value="APOPTOSIS-INDUCING FACTOR 1"/>
    <property type="match status" value="1"/>
</dbReference>
<dbReference type="InterPro" id="IPR050446">
    <property type="entry name" value="FAD-oxidoreductase/Apoptosis"/>
</dbReference>
<evidence type="ECO:0000313" key="7">
    <source>
        <dbReference type="EMBL" id="MDR7303017.1"/>
    </source>
</evidence>
<feature type="domain" description="Reductase C-terminal" evidence="6">
    <location>
        <begin position="316"/>
        <end position="380"/>
    </location>
</feature>
<evidence type="ECO:0000256" key="2">
    <source>
        <dbReference type="ARBA" id="ARBA00022630"/>
    </source>
</evidence>
<dbReference type="SUPFAM" id="SSF51905">
    <property type="entry name" value="FAD/NAD(P)-binding domain"/>
    <property type="match status" value="2"/>
</dbReference>
<keyword evidence="8" id="KW-1185">Reference proteome</keyword>
<dbReference type="InterPro" id="IPR036188">
    <property type="entry name" value="FAD/NAD-bd_sf"/>
</dbReference>
<dbReference type="GO" id="GO:0005737">
    <property type="term" value="C:cytoplasm"/>
    <property type="evidence" value="ECO:0007669"/>
    <property type="project" value="TreeGrafter"/>
</dbReference>
<evidence type="ECO:0000256" key="3">
    <source>
        <dbReference type="ARBA" id="ARBA00022827"/>
    </source>
</evidence>
<evidence type="ECO:0000256" key="1">
    <source>
        <dbReference type="ARBA" id="ARBA00001974"/>
    </source>
</evidence>
<dbReference type="PRINTS" id="PR00469">
    <property type="entry name" value="PNDRDTASEII"/>
</dbReference>
<dbReference type="GO" id="GO:0016651">
    <property type="term" value="F:oxidoreductase activity, acting on NAD(P)H"/>
    <property type="evidence" value="ECO:0007669"/>
    <property type="project" value="TreeGrafter"/>
</dbReference>
<dbReference type="EMBL" id="JAVDXW010000001">
    <property type="protein sequence ID" value="MDR7303017.1"/>
    <property type="molecule type" value="Genomic_DNA"/>
</dbReference>
<protein>
    <submittedName>
        <fullName evidence="7">NADPH-dependent 2,4-dienoyl-CoA reductase/sulfur reductase-like enzyme</fullName>
    </submittedName>
</protein>
<gene>
    <name evidence="7" type="ORF">JOF55_003198</name>
</gene>
<dbReference type="InterPro" id="IPR016156">
    <property type="entry name" value="FAD/NAD-linked_Rdtase_dimer_sf"/>
</dbReference>
<sequence>MSAFPLRQVVIAGGSIAAVTAAQNLRAQGFEGDITLLSEEIHAPYSRVPLSKGVLSGKETPDLAALPALGEDITVRPGARAAHLRPEDRRVILADGEEVPYDGLAIATGAHARRLAIPGRTGEHVVRTLDDATALGDRIGAADSVLVVGGGFLGMEVASTCAELGLTVTVVDRDPPLRRLLGAWLADLVVDAARDRGVRFVQAPNGVGLVGHPEITGVDCGDRQLNADVVVSAVGDLPNTEWLADSGLPLDGGLVVDPRCRVTPHIVAAGDVTVTRRNGAGARRSPHWTSAVLQGQAAARTLLHGETAPVPPPDPYYWTEQFGLDIKISGEIPAGTVPTVLAGDPRQRSTLLQWHHQGRPVAAVSVNHRIPIVKLKKLGAHAPATT</sequence>
<evidence type="ECO:0000256" key="4">
    <source>
        <dbReference type="ARBA" id="ARBA00023002"/>
    </source>
</evidence>
<name>A0AAE3ZDP6_9ACTN</name>
<dbReference type="Pfam" id="PF14759">
    <property type="entry name" value="Reductase_C"/>
    <property type="match status" value="1"/>
</dbReference>
<dbReference type="Pfam" id="PF07992">
    <property type="entry name" value="Pyr_redox_2"/>
    <property type="match status" value="1"/>
</dbReference>
<dbReference type="Gene3D" id="3.50.50.60">
    <property type="entry name" value="FAD/NAD(P)-binding domain"/>
    <property type="match status" value="2"/>
</dbReference>
<keyword evidence="2" id="KW-0285">Flavoprotein</keyword>
<comment type="cofactor">
    <cofactor evidence="1">
        <name>FAD</name>
        <dbReference type="ChEBI" id="CHEBI:57692"/>
    </cofactor>
</comment>
<evidence type="ECO:0000259" key="6">
    <source>
        <dbReference type="Pfam" id="PF14759"/>
    </source>
</evidence>
<dbReference type="PRINTS" id="PR00368">
    <property type="entry name" value="FADPNR"/>
</dbReference>